<dbReference type="GO" id="GO:0005737">
    <property type="term" value="C:cytoplasm"/>
    <property type="evidence" value="ECO:0007669"/>
    <property type="project" value="TreeGrafter"/>
</dbReference>
<keyword evidence="2" id="KW-0479">Metal-binding</keyword>
<dbReference type="AlphaFoldDB" id="A0A0L0S2Q7"/>
<sequence>MGQVASNSTAAAIAQLRALVGATTPAPPARAPTPGSPPTGAAPANSTTSDPAAPEWLGNSLYFGPHFVLRHPGAATGRAAPGNALQIINDQVAALAATATARAAEGGMAGIGAGTVAGWDAQRHEASDAPGQVSALSTTIQCLVNVKRSSLALVAVPPSVPSAGPSLAPVSVQNRPRASLRFTFDAAVPCTVRVFLAVREKDGKRLVPLSPTDFPAPFAQASYPAGLGHVYDLTRAIDVVALQSAVAAHIPPLSPTSPTVASSSPTPFLAKPVPPPPASPASASSTSPLYETNELRALRTSRSPPPDPLYHVVITVTGTTAPPTSAGTVAAADQWTYLVLDHGGDSVRCVKQKLWIGTTPMLLQEIYGFAEAPATSDAAAAAAAMLPECIVCMADAKDTIVLPCRHLCLCKECALLLRKQSHKCPICRQDFHSLLHIARLAKGATAGMGGAVPPSAPSAHDVMKSVDLTTAETGGLRARTRTDDGVAGAASAVPGSAGV</sequence>
<keyword evidence="2" id="KW-0862">Zinc</keyword>
<dbReference type="InterPro" id="IPR045195">
    <property type="entry name" value="LOG2-like_mRING_C3HC5"/>
</dbReference>
<reference evidence="6" key="2">
    <citation type="submission" date="2009-11" db="EMBL/GenBank/DDBJ databases">
        <title>The Genome Sequence of Allomyces macrogynus strain ATCC 38327.</title>
        <authorList>
            <consortium name="The Broad Institute Genome Sequencing Platform"/>
            <person name="Russ C."/>
            <person name="Cuomo C."/>
            <person name="Shea T."/>
            <person name="Young S.K."/>
            <person name="Zeng Q."/>
            <person name="Koehrsen M."/>
            <person name="Haas B."/>
            <person name="Borodovsky M."/>
            <person name="Guigo R."/>
            <person name="Alvarado L."/>
            <person name="Berlin A."/>
            <person name="Borenstein D."/>
            <person name="Chen Z."/>
            <person name="Engels R."/>
            <person name="Freedman E."/>
            <person name="Gellesch M."/>
            <person name="Goldberg J."/>
            <person name="Griggs A."/>
            <person name="Gujja S."/>
            <person name="Heiman D."/>
            <person name="Hepburn T."/>
            <person name="Howarth C."/>
            <person name="Jen D."/>
            <person name="Larson L."/>
            <person name="Lewis B."/>
            <person name="Mehta T."/>
            <person name="Park D."/>
            <person name="Pearson M."/>
            <person name="Roberts A."/>
            <person name="Saif S."/>
            <person name="Shenoy N."/>
            <person name="Sisk P."/>
            <person name="Stolte C."/>
            <person name="Sykes S."/>
            <person name="Walk T."/>
            <person name="White J."/>
            <person name="Yandava C."/>
            <person name="Burger G."/>
            <person name="Gray M.W."/>
            <person name="Holland P.W.H."/>
            <person name="King N."/>
            <person name="Lang F.B.F."/>
            <person name="Roger A.J."/>
            <person name="Ruiz-Trillo I."/>
            <person name="Lander E."/>
            <person name="Nusbaum C."/>
        </authorList>
    </citation>
    <scope>NUCLEOTIDE SEQUENCE [LARGE SCALE GENOMIC DNA]</scope>
    <source>
        <strain evidence="6">ATCC 38327</strain>
    </source>
</reference>
<dbReference type="GO" id="GO:0061630">
    <property type="term" value="F:ubiquitin protein ligase activity"/>
    <property type="evidence" value="ECO:0007669"/>
    <property type="project" value="UniProtKB-EC"/>
</dbReference>
<dbReference type="InterPro" id="IPR045194">
    <property type="entry name" value="MGRN1/RNF157-like"/>
</dbReference>
<feature type="compositionally biased region" description="Low complexity" evidence="3">
    <location>
        <begin position="38"/>
        <end position="49"/>
    </location>
</feature>
<dbReference type="Gene3D" id="3.30.40.10">
    <property type="entry name" value="Zinc/RING finger domain, C3HC4 (zinc finger)"/>
    <property type="match status" value="1"/>
</dbReference>
<keyword evidence="6" id="KW-1185">Reference proteome</keyword>
<evidence type="ECO:0000256" key="1">
    <source>
        <dbReference type="ARBA" id="ARBA00025721"/>
    </source>
</evidence>
<dbReference type="InterPro" id="IPR001841">
    <property type="entry name" value="Znf_RING"/>
</dbReference>
<dbReference type="PANTHER" id="PTHR22996">
    <property type="entry name" value="MAHOGUNIN"/>
    <property type="match status" value="1"/>
</dbReference>
<dbReference type="SMART" id="SM00184">
    <property type="entry name" value="RING"/>
    <property type="match status" value="1"/>
</dbReference>
<evidence type="ECO:0000256" key="2">
    <source>
        <dbReference type="PROSITE-ProRule" id="PRU00175"/>
    </source>
</evidence>
<reference evidence="5 6" key="1">
    <citation type="submission" date="2009-11" db="EMBL/GenBank/DDBJ databases">
        <title>Annotation of Allomyces macrogynus ATCC 38327.</title>
        <authorList>
            <consortium name="The Broad Institute Genome Sequencing Platform"/>
            <person name="Russ C."/>
            <person name="Cuomo C."/>
            <person name="Burger G."/>
            <person name="Gray M.W."/>
            <person name="Holland P.W.H."/>
            <person name="King N."/>
            <person name="Lang F.B.F."/>
            <person name="Roger A.J."/>
            <person name="Ruiz-Trillo I."/>
            <person name="Young S.K."/>
            <person name="Zeng Q."/>
            <person name="Gargeya S."/>
            <person name="Fitzgerald M."/>
            <person name="Haas B."/>
            <person name="Abouelleil A."/>
            <person name="Alvarado L."/>
            <person name="Arachchi H.M."/>
            <person name="Berlin A."/>
            <person name="Chapman S.B."/>
            <person name="Gearin G."/>
            <person name="Goldberg J."/>
            <person name="Griggs A."/>
            <person name="Gujja S."/>
            <person name="Hansen M."/>
            <person name="Heiman D."/>
            <person name="Howarth C."/>
            <person name="Larimer J."/>
            <person name="Lui A."/>
            <person name="MacDonald P.J.P."/>
            <person name="McCowen C."/>
            <person name="Montmayeur A."/>
            <person name="Murphy C."/>
            <person name="Neiman D."/>
            <person name="Pearson M."/>
            <person name="Priest M."/>
            <person name="Roberts A."/>
            <person name="Saif S."/>
            <person name="Shea T."/>
            <person name="Sisk P."/>
            <person name="Stolte C."/>
            <person name="Sykes S."/>
            <person name="Wortman J."/>
            <person name="Nusbaum C."/>
            <person name="Birren B."/>
        </authorList>
    </citation>
    <scope>NUCLEOTIDE SEQUENCE [LARGE SCALE GENOMIC DNA]</scope>
    <source>
        <strain evidence="5 6">ATCC 38327</strain>
    </source>
</reference>
<dbReference type="InterPro" id="IPR013083">
    <property type="entry name" value="Znf_RING/FYVE/PHD"/>
</dbReference>
<accession>A0A0L0S2Q7</accession>
<comment type="similarity">
    <text evidence="1">Belongs to the RING-type zinc finger family. LOG2 subfamily.</text>
</comment>
<dbReference type="Pfam" id="PF13920">
    <property type="entry name" value="zf-C3HC4_3"/>
    <property type="match status" value="1"/>
</dbReference>
<evidence type="ECO:0000313" key="5">
    <source>
        <dbReference type="EMBL" id="KNE56649.1"/>
    </source>
</evidence>
<dbReference type="GO" id="GO:0016567">
    <property type="term" value="P:protein ubiquitination"/>
    <property type="evidence" value="ECO:0007669"/>
    <property type="project" value="TreeGrafter"/>
</dbReference>
<dbReference type="STRING" id="578462.A0A0L0S2Q7"/>
<dbReference type="SUPFAM" id="SSF57850">
    <property type="entry name" value="RING/U-box"/>
    <property type="match status" value="1"/>
</dbReference>
<dbReference type="eggNOG" id="KOG4265">
    <property type="taxonomic scope" value="Eukaryota"/>
</dbReference>
<gene>
    <name evidence="5" type="ORF">AMAG_02434</name>
</gene>
<feature type="region of interest" description="Disordered" evidence="3">
    <location>
        <begin position="24"/>
        <end position="53"/>
    </location>
</feature>
<dbReference type="EMBL" id="GG745330">
    <property type="protein sequence ID" value="KNE56649.1"/>
    <property type="molecule type" value="Genomic_DNA"/>
</dbReference>
<dbReference type="GO" id="GO:0008270">
    <property type="term" value="F:zinc ion binding"/>
    <property type="evidence" value="ECO:0007669"/>
    <property type="project" value="UniProtKB-KW"/>
</dbReference>
<keyword evidence="2" id="KW-0863">Zinc-finger</keyword>
<feature type="domain" description="RING-type" evidence="4">
    <location>
        <begin position="389"/>
        <end position="428"/>
    </location>
</feature>
<dbReference type="PANTHER" id="PTHR22996:SF0">
    <property type="entry name" value="RE60872P-RELATED"/>
    <property type="match status" value="1"/>
</dbReference>
<feature type="region of interest" description="Disordered" evidence="3">
    <location>
        <begin position="253"/>
        <end position="288"/>
    </location>
</feature>
<dbReference type="OrthoDB" id="1711136at2759"/>
<evidence type="ECO:0000256" key="3">
    <source>
        <dbReference type="SAM" id="MobiDB-lite"/>
    </source>
</evidence>
<organism evidence="5 6">
    <name type="scientific">Allomyces macrogynus (strain ATCC 38327)</name>
    <name type="common">Allomyces javanicus var. macrogynus</name>
    <dbReference type="NCBI Taxonomy" id="578462"/>
    <lineage>
        <taxon>Eukaryota</taxon>
        <taxon>Fungi</taxon>
        <taxon>Fungi incertae sedis</taxon>
        <taxon>Blastocladiomycota</taxon>
        <taxon>Blastocladiomycetes</taxon>
        <taxon>Blastocladiales</taxon>
        <taxon>Blastocladiaceae</taxon>
        <taxon>Allomyces</taxon>
    </lineage>
</organism>
<evidence type="ECO:0000259" key="4">
    <source>
        <dbReference type="PROSITE" id="PS50089"/>
    </source>
</evidence>
<dbReference type="OMA" id="GWDAQRH"/>
<evidence type="ECO:0000313" key="6">
    <source>
        <dbReference type="Proteomes" id="UP000054350"/>
    </source>
</evidence>
<dbReference type="VEuPathDB" id="FungiDB:AMAG_02434"/>
<dbReference type="CDD" id="cd16789">
    <property type="entry name" value="mRING-HC-C3HC5_MGRN1-like"/>
    <property type="match status" value="1"/>
</dbReference>
<proteinExistence type="inferred from homology"/>
<feature type="compositionally biased region" description="Low complexity" evidence="3">
    <location>
        <begin position="256"/>
        <end position="271"/>
    </location>
</feature>
<protein>
    <recommendedName>
        <fullName evidence="4">RING-type domain-containing protein</fullName>
    </recommendedName>
</protein>
<feature type="compositionally biased region" description="Pro residues" evidence="3">
    <location>
        <begin position="25"/>
        <end position="37"/>
    </location>
</feature>
<dbReference type="Proteomes" id="UP000054350">
    <property type="component" value="Unassembled WGS sequence"/>
</dbReference>
<name>A0A0L0S2Q7_ALLM3</name>
<dbReference type="PROSITE" id="PS50089">
    <property type="entry name" value="ZF_RING_2"/>
    <property type="match status" value="1"/>
</dbReference>